<feature type="transmembrane region" description="Helical" evidence="2">
    <location>
        <begin position="7"/>
        <end position="26"/>
    </location>
</feature>
<keyword evidence="2" id="KW-0812">Transmembrane</keyword>
<organism evidence="3 4">
    <name type="scientific">Molorchus minor</name>
    <dbReference type="NCBI Taxonomy" id="1323400"/>
    <lineage>
        <taxon>Eukaryota</taxon>
        <taxon>Metazoa</taxon>
        <taxon>Ecdysozoa</taxon>
        <taxon>Arthropoda</taxon>
        <taxon>Hexapoda</taxon>
        <taxon>Insecta</taxon>
        <taxon>Pterygota</taxon>
        <taxon>Neoptera</taxon>
        <taxon>Endopterygota</taxon>
        <taxon>Coleoptera</taxon>
        <taxon>Polyphaga</taxon>
        <taxon>Cucujiformia</taxon>
        <taxon>Chrysomeloidea</taxon>
        <taxon>Cerambycidae</taxon>
        <taxon>Lamiinae</taxon>
        <taxon>Monochamini</taxon>
        <taxon>Molorchus</taxon>
    </lineage>
</organism>
<protein>
    <submittedName>
        <fullName evidence="3">Uncharacterized protein</fullName>
    </submittedName>
</protein>
<keyword evidence="4" id="KW-1185">Reference proteome</keyword>
<evidence type="ECO:0000256" key="2">
    <source>
        <dbReference type="SAM" id="Phobius"/>
    </source>
</evidence>
<dbReference type="Gene3D" id="1.20.1070.10">
    <property type="entry name" value="Rhodopsin 7-helix transmembrane proteins"/>
    <property type="match status" value="1"/>
</dbReference>
<comment type="caution">
    <text evidence="3">The sequence shown here is derived from an EMBL/GenBank/DDBJ whole genome shotgun (WGS) entry which is preliminary data.</text>
</comment>
<dbReference type="SUPFAM" id="SSF81321">
    <property type="entry name" value="Family A G protein-coupled receptor-like"/>
    <property type="match status" value="1"/>
</dbReference>
<gene>
    <name evidence="3" type="ORF">NQ317_013594</name>
</gene>
<feature type="region of interest" description="Disordered" evidence="1">
    <location>
        <begin position="131"/>
        <end position="157"/>
    </location>
</feature>
<dbReference type="PANTHER" id="PTHR46273:SF4">
    <property type="entry name" value="AT19640P"/>
    <property type="match status" value="1"/>
</dbReference>
<evidence type="ECO:0000256" key="1">
    <source>
        <dbReference type="SAM" id="MobiDB-lite"/>
    </source>
</evidence>
<dbReference type="Proteomes" id="UP001162164">
    <property type="component" value="Unassembled WGS sequence"/>
</dbReference>
<accession>A0ABQ9J6Q7</accession>
<dbReference type="InterPro" id="IPR053219">
    <property type="entry name" value="GPCR_Dmsr-1"/>
</dbReference>
<sequence>MRSPTNFILIGLAVADLLVMLEYIPFTVHRNLDPNRKFVQHFSYGWALFYKFRVHNHSASHHSVLVDHHSSRLEIHLRLEGPSERVVFEPEANAGRHSMHLHHMPLDLRPVALHLRNSALQPHLQAKRRMGAREGCAVVQRQEPDQDGDVGDRPGRPVESEHLALRVPLEAGAFASC</sequence>
<evidence type="ECO:0000313" key="4">
    <source>
        <dbReference type="Proteomes" id="UP001162164"/>
    </source>
</evidence>
<proteinExistence type="predicted"/>
<dbReference type="PANTHER" id="PTHR46273">
    <property type="entry name" value="MYOSUPPRESSIN RECEPTOR 1, ISOFORM B-RELATED"/>
    <property type="match status" value="1"/>
</dbReference>
<keyword evidence="2" id="KW-0472">Membrane</keyword>
<dbReference type="EMBL" id="JAPWTJ010001109">
    <property type="protein sequence ID" value="KAJ8973804.1"/>
    <property type="molecule type" value="Genomic_DNA"/>
</dbReference>
<name>A0ABQ9J6Q7_9CUCU</name>
<reference evidence="3" key="1">
    <citation type="journal article" date="2023" name="Insect Mol. Biol.">
        <title>Genome sequencing provides insights into the evolution of gene families encoding plant cell wall-degrading enzymes in longhorned beetles.</title>
        <authorList>
            <person name="Shin N.R."/>
            <person name="Okamura Y."/>
            <person name="Kirsch R."/>
            <person name="Pauchet Y."/>
        </authorList>
    </citation>
    <scope>NUCLEOTIDE SEQUENCE</scope>
    <source>
        <strain evidence="3">MMC_N1</strain>
    </source>
</reference>
<evidence type="ECO:0000313" key="3">
    <source>
        <dbReference type="EMBL" id="KAJ8973804.1"/>
    </source>
</evidence>
<keyword evidence="2" id="KW-1133">Transmembrane helix</keyword>